<dbReference type="InterPro" id="IPR036396">
    <property type="entry name" value="Cyt_P450_sf"/>
</dbReference>
<dbReference type="GO" id="GO:0016705">
    <property type="term" value="F:oxidoreductase activity, acting on paired donors, with incorporation or reduction of molecular oxygen"/>
    <property type="evidence" value="ECO:0007669"/>
    <property type="project" value="InterPro"/>
</dbReference>
<dbReference type="SUPFAM" id="SSF48264">
    <property type="entry name" value="Cytochrome P450"/>
    <property type="match status" value="1"/>
</dbReference>
<reference evidence="8" key="2">
    <citation type="journal article" date="2024" name="Plant">
        <title>Genomic evolution and insights into agronomic trait innovations of Sesamum species.</title>
        <authorList>
            <person name="Miao H."/>
            <person name="Wang L."/>
            <person name="Qu L."/>
            <person name="Liu H."/>
            <person name="Sun Y."/>
            <person name="Le M."/>
            <person name="Wang Q."/>
            <person name="Wei S."/>
            <person name="Zheng Y."/>
            <person name="Lin W."/>
            <person name="Duan Y."/>
            <person name="Cao H."/>
            <person name="Xiong S."/>
            <person name="Wang X."/>
            <person name="Wei L."/>
            <person name="Li C."/>
            <person name="Ma Q."/>
            <person name="Ju M."/>
            <person name="Zhao R."/>
            <person name="Li G."/>
            <person name="Mu C."/>
            <person name="Tian Q."/>
            <person name="Mei H."/>
            <person name="Zhang T."/>
            <person name="Gao T."/>
            <person name="Zhang H."/>
        </authorList>
    </citation>
    <scope>NUCLEOTIDE SEQUENCE</scope>
    <source>
        <strain evidence="8">G01</strain>
    </source>
</reference>
<evidence type="ECO:0000313" key="8">
    <source>
        <dbReference type="EMBL" id="KAL0327115.1"/>
    </source>
</evidence>
<dbReference type="PRINTS" id="PR00465">
    <property type="entry name" value="EP450IV"/>
</dbReference>
<evidence type="ECO:0000256" key="5">
    <source>
        <dbReference type="ARBA" id="ARBA00023004"/>
    </source>
</evidence>
<evidence type="ECO:0000256" key="4">
    <source>
        <dbReference type="ARBA" id="ARBA00022989"/>
    </source>
</evidence>
<dbReference type="GO" id="GO:0020037">
    <property type="term" value="F:heme binding"/>
    <property type="evidence" value="ECO:0007669"/>
    <property type="project" value="InterPro"/>
</dbReference>
<dbReference type="GO" id="GO:0010268">
    <property type="term" value="P:brassinosteroid homeostasis"/>
    <property type="evidence" value="ECO:0007669"/>
    <property type="project" value="TreeGrafter"/>
</dbReference>
<dbReference type="Gene3D" id="1.10.630.10">
    <property type="entry name" value="Cytochrome P450"/>
    <property type="match status" value="1"/>
</dbReference>
<keyword evidence="4" id="KW-0472">Membrane</keyword>
<keyword evidence="2" id="KW-0812">Transmembrane</keyword>
<evidence type="ECO:0000256" key="2">
    <source>
        <dbReference type="ARBA" id="ARBA00022692"/>
    </source>
</evidence>
<protein>
    <submittedName>
        <fullName evidence="8">Cytochrome</fullName>
    </submittedName>
</protein>
<dbReference type="InterPro" id="IPR001128">
    <property type="entry name" value="Cyt_P450"/>
</dbReference>
<dbReference type="PANTHER" id="PTHR24286:SF169">
    <property type="entry name" value="CYTOCHROME P450 85A1"/>
    <property type="match status" value="1"/>
</dbReference>
<dbReference type="AlphaFoldDB" id="A0AAW2M974"/>
<dbReference type="PANTHER" id="PTHR24286">
    <property type="entry name" value="CYTOCHROME P450 26"/>
    <property type="match status" value="1"/>
</dbReference>
<dbReference type="InterPro" id="IPR002403">
    <property type="entry name" value="Cyt_P450_E_grp-IV"/>
</dbReference>
<keyword evidence="3 6" id="KW-0479">Metal-binding</keyword>
<comment type="cofactor">
    <cofactor evidence="6">
        <name>heme</name>
        <dbReference type="ChEBI" id="CHEBI:30413"/>
    </cofactor>
</comment>
<dbReference type="GO" id="GO:0016132">
    <property type="term" value="P:brassinosteroid biosynthetic process"/>
    <property type="evidence" value="ECO:0007669"/>
    <property type="project" value="TreeGrafter"/>
</dbReference>
<feature type="binding site" description="axial binding residue" evidence="6">
    <location>
        <position position="89"/>
    </location>
    <ligand>
        <name>heme</name>
        <dbReference type="ChEBI" id="CHEBI:30413"/>
    </ligand>
    <ligandPart>
        <name>Fe</name>
        <dbReference type="ChEBI" id="CHEBI:18248"/>
    </ligandPart>
</feature>
<accession>A0AAW2M974</accession>
<keyword evidence="5 6" id="KW-0408">Iron</keyword>
<dbReference type="GO" id="GO:0016125">
    <property type="term" value="P:sterol metabolic process"/>
    <property type="evidence" value="ECO:0007669"/>
    <property type="project" value="TreeGrafter"/>
</dbReference>
<comment type="subcellular location">
    <subcellularLocation>
        <location evidence="1">Membrane</location>
        <topology evidence="1">Single-pass membrane protein</topology>
    </subcellularLocation>
</comment>
<proteinExistence type="inferred from homology"/>
<comment type="similarity">
    <text evidence="7">Belongs to the cytochrome P450 family.</text>
</comment>
<keyword evidence="7" id="KW-0503">Monooxygenase</keyword>
<evidence type="ECO:0000256" key="3">
    <source>
        <dbReference type="ARBA" id="ARBA00022723"/>
    </source>
</evidence>
<dbReference type="EMBL" id="JACGWK010000011">
    <property type="protein sequence ID" value="KAL0327115.1"/>
    <property type="molecule type" value="Genomic_DNA"/>
</dbReference>
<keyword evidence="7" id="KW-0560">Oxidoreductase</keyword>
<sequence length="126" mass="14676">MRFTRAVVFETLRLATVINGVLRKTTKDVQLNGFTIPKGWRIYVYLREINYDPLLYPEPLKFNPWRWLQDEKLEANNYVLLFGGGTRLCPGKELGIVKMEEIGGEKMLKFPRVKATNGYHVNVMKI</sequence>
<evidence type="ECO:0000256" key="1">
    <source>
        <dbReference type="ARBA" id="ARBA00004167"/>
    </source>
</evidence>
<dbReference type="GO" id="GO:0004497">
    <property type="term" value="F:monooxygenase activity"/>
    <property type="evidence" value="ECO:0007669"/>
    <property type="project" value="UniProtKB-KW"/>
</dbReference>
<reference evidence="8" key="1">
    <citation type="submission" date="2020-06" db="EMBL/GenBank/DDBJ databases">
        <authorList>
            <person name="Li T."/>
            <person name="Hu X."/>
            <person name="Zhang T."/>
            <person name="Song X."/>
            <person name="Zhang H."/>
            <person name="Dai N."/>
            <person name="Sheng W."/>
            <person name="Hou X."/>
            <person name="Wei L."/>
        </authorList>
    </citation>
    <scope>NUCLEOTIDE SEQUENCE</scope>
    <source>
        <strain evidence="8">G01</strain>
        <tissue evidence="8">Leaf</tissue>
    </source>
</reference>
<gene>
    <name evidence="8" type="ORF">Sangu_1789500</name>
</gene>
<evidence type="ECO:0000256" key="7">
    <source>
        <dbReference type="RuleBase" id="RU000461"/>
    </source>
</evidence>
<keyword evidence="6 7" id="KW-0349">Heme</keyword>
<evidence type="ECO:0000256" key="6">
    <source>
        <dbReference type="PIRSR" id="PIRSR602403-1"/>
    </source>
</evidence>
<comment type="caution">
    <text evidence="8">The sequence shown here is derived from an EMBL/GenBank/DDBJ whole genome shotgun (WGS) entry which is preliminary data.</text>
</comment>
<organism evidence="8">
    <name type="scientific">Sesamum angustifolium</name>
    <dbReference type="NCBI Taxonomy" id="2727405"/>
    <lineage>
        <taxon>Eukaryota</taxon>
        <taxon>Viridiplantae</taxon>
        <taxon>Streptophyta</taxon>
        <taxon>Embryophyta</taxon>
        <taxon>Tracheophyta</taxon>
        <taxon>Spermatophyta</taxon>
        <taxon>Magnoliopsida</taxon>
        <taxon>eudicotyledons</taxon>
        <taxon>Gunneridae</taxon>
        <taxon>Pentapetalae</taxon>
        <taxon>asterids</taxon>
        <taxon>lamiids</taxon>
        <taxon>Lamiales</taxon>
        <taxon>Pedaliaceae</taxon>
        <taxon>Sesamum</taxon>
    </lineage>
</organism>
<keyword evidence="4" id="KW-1133">Transmembrane helix</keyword>
<dbReference type="Pfam" id="PF00067">
    <property type="entry name" value="p450"/>
    <property type="match status" value="1"/>
</dbReference>
<dbReference type="InterPro" id="IPR017972">
    <property type="entry name" value="Cyt_P450_CS"/>
</dbReference>
<dbReference type="PROSITE" id="PS00086">
    <property type="entry name" value="CYTOCHROME_P450"/>
    <property type="match status" value="1"/>
</dbReference>
<name>A0AAW2M974_9LAMI</name>
<dbReference type="GO" id="GO:0016020">
    <property type="term" value="C:membrane"/>
    <property type="evidence" value="ECO:0007669"/>
    <property type="project" value="UniProtKB-SubCell"/>
</dbReference>
<dbReference type="GO" id="GO:0005506">
    <property type="term" value="F:iron ion binding"/>
    <property type="evidence" value="ECO:0007669"/>
    <property type="project" value="InterPro"/>
</dbReference>